<proteinExistence type="predicted"/>
<gene>
    <name evidence="3" type="ORF">SAMN04487988_10927</name>
</gene>
<dbReference type="Proteomes" id="UP000199642">
    <property type="component" value="Unassembled WGS sequence"/>
</dbReference>
<accession>A0A1I2V6C4</accession>
<evidence type="ECO:0000259" key="2">
    <source>
        <dbReference type="Pfam" id="PF13568"/>
    </source>
</evidence>
<sequence length="248" mass="27829">MKKIFGFLLAFSLVQFAFAQDEVKSPKVPIGGRPNIPADLKVEFGFNLLNNRPADISTNFFGSRSFNIYYQYPIAIFGESSGFTFDPGFGISSNKFAFQDEQNLFNDPTKGTESSEYLELTEVLGDDIQVDKNNFAVNYFDIPLDLTYHANKDNYAKGFRASIGAKVGFLYNAHSKIQYTDGEGLERKVKDAQNYGLEKIRYGVSIKAGTPGFYVWSYIGLNKMFQENQGPFNTEAQQVSFGIAVNLF</sequence>
<keyword evidence="1" id="KW-0732">Signal</keyword>
<dbReference type="OrthoDB" id="959017at2"/>
<dbReference type="InterPro" id="IPR025665">
    <property type="entry name" value="Beta-barrel_OMP_2"/>
</dbReference>
<name>A0A1I2V6C4_9BACT</name>
<feature type="chain" id="PRO_5011532444" evidence="1">
    <location>
        <begin position="20"/>
        <end position="248"/>
    </location>
</feature>
<dbReference type="AlphaFoldDB" id="A0A1I2V6C4"/>
<dbReference type="EMBL" id="FOPC01000009">
    <property type="protein sequence ID" value="SFG84762.1"/>
    <property type="molecule type" value="Genomic_DNA"/>
</dbReference>
<feature type="domain" description="Outer membrane protein beta-barrel" evidence="2">
    <location>
        <begin position="26"/>
        <end position="226"/>
    </location>
</feature>
<evidence type="ECO:0000256" key="1">
    <source>
        <dbReference type="SAM" id="SignalP"/>
    </source>
</evidence>
<feature type="signal peptide" evidence="1">
    <location>
        <begin position="1"/>
        <end position="19"/>
    </location>
</feature>
<dbReference type="RefSeq" id="WP_092792236.1">
    <property type="nucleotide sequence ID" value="NZ_FOPC01000009.1"/>
</dbReference>
<protein>
    <submittedName>
        <fullName evidence="3">Outer membrane protein beta-barrel domain-containing protein</fullName>
    </submittedName>
</protein>
<organism evidence="3 4">
    <name type="scientific">Algoriphagus hitonicola</name>
    <dbReference type="NCBI Taxonomy" id="435880"/>
    <lineage>
        <taxon>Bacteria</taxon>
        <taxon>Pseudomonadati</taxon>
        <taxon>Bacteroidota</taxon>
        <taxon>Cytophagia</taxon>
        <taxon>Cytophagales</taxon>
        <taxon>Cyclobacteriaceae</taxon>
        <taxon>Algoriphagus</taxon>
    </lineage>
</organism>
<dbReference type="Pfam" id="PF13568">
    <property type="entry name" value="OMP_b-brl_2"/>
    <property type="match status" value="1"/>
</dbReference>
<keyword evidence="4" id="KW-1185">Reference proteome</keyword>
<evidence type="ECO:0000313" key="4">
    <source>
        <dbReference type="Proteomes" id="UP000199642"/>
    </source>
</evidence>
<reference evidence="4" key="1">
    <citation type="submission" date="2016-10" db="EMBL/GenBank/DDBJ databases">
        <authorList>
            <person name="Varghese N."/>
            <person name="Submissions S."/>
        </authorList>
    </citation>
    <scope>NUCLEOTIDE SEQUENCE [LARGE SCALE GENOMIC DNA]</scope>
    <source>
        <strain evidence="4">DSM 19315</strain>
    </source>
</reference>
<evidence type="ECO:0000313" key="3">
    <source>
        <dbReference type="EMBL" id="SFG84762.1"/>
    </source>
</evidence>
<dbReference type="STRING" id="435880.SAMN04487988_10927"/>